<proteinExistence type="predicted"/>
<protein>
    <submittedName>
        <fullName evidence="2">Uncharacterized protein</fullName>
    </submittedName>
</protein>
<comment type="caution">
    <text evidence="2">The sequence shown here is derived from an EMBL/GenBank/DDBJ whole genome shotgun (WGS) entry which is preliminary data.</text>
</comment>
<dbReference type="EMBL" id="JACYTO010000001">
    <property type="protein sequence ID" value="MBD8502295.1"/>
    <property type="molecule type" value="Genomic_DNA"/>
</dbReference>
<feature type="region of interest" description="Disordered" evidence="1">
    <location>
        <begin position="1"/>
        <end position="20"/>
    </location>
</feature>
<evidence type="ECO:0000313" key="2">
    <source>
        <dbReference type="EMBL" id="MBD8502295.1"/>
    </source>
</evidence>
<accession>A0ABR9B9V4</accession>
<keyword evidence="3" id="KW-1185">Reference proteome</keyword>
<organism evidence="2 3">
    <name type="scientific">Thauera sedimentorum</name>
    <dbReference type="NCBI Taxonomy" id="2767595"/>
    <lineage>
        <taxon>Bacteria</taxon>
        <taxon>Pseudomonadati</taxon>
        <taxon>Pseudomonadota</taxon>
        <taxon>Betaproteobacteria</taxon>
        <taxon>Rhodocyclales</taxon>
        <taxon>Zoogloeaceae</taxon>
        <taxon>Thauera</taxon>
    </lineage>
</organism>
<evidence type="ECO:0000256" key="1">
    <source>
        <dbReference type="SAM" id="MobiDB-lite"/>
    </source>
</evidence>
<dbReference type="RefSeq" id="WP_187717085.1">
    <property type="nucleotide sequence ID" value="NZ_JACTAH010000001.1"/>
</dbReference>
<evidence type="ECO:0000313" key="3">
    <source>
        <dbReference type="Proteomes" id="UP000603602"/>
    </source>
</evidence>
<gene>
    <name evidence="2" type="ORF">IFO67_05325</name>
</gene>
<dbReference type="Proteomes" id="UP000603602">
    <property type="component" value="Unassembled WGS sequence"/>
</dbReference>
<reference evidence="3" key="1">
    <citation type="submission" date="2023-07" db="EMBL/GenBank/DDBJ databases">
        <title>Thauera sp. CAU 1555 isolated from sand of Yaerae Beach.</title>
        <authorList>
            <person name="Kim W."/>
        </authorList>
    </citation>
    <scope>NUCLEOTIDE SEQUENCE [LARGE SCALE GENOMIC DNA]</scope>
    <source>
        <strain evidence="3">CAU 1555</strain>
    </source>
</reference>
<sequence>MASSLRNRAREHTFGDPGTGGLALYRYPALADYNWTFSFLRLDAQFEHCHDSDTILKLGEQMWRSANGWPLLCAV</sequence>
<name>A0ABR9B9V4_9RHOO</name>